<organism evidence="2 3">
    <name type="scientific">Striga asiatica</name>
    <name type="common">Asiatic witchweed</name>
    <name type="synonym">Buchnera asiatica</name>
    <dbReference type="NCBI Taxonomy" id="4170"/>
    <lineage>
        <taxon>Eukaryota</taxon>
        <taxon>Viridiplantae</taxon>
        <taxon>Streptophyta</taxon>
        <taxon>Embryophyta</taxon>
        <taxon>Tracheophyta</taxon>
        <taxon>Spermatophyta</taxon>
        <taxon>Magnoliopsida</taxon>
        <taxon>eudicotyledons</taxon>
        <taxon>Gunneridae</taxon>
        <taxon>Pentapetalae</taxon>
        <taxon>asterids</taxon>
        <taxon>lamiids</taxon>
        <taxon>Lamiales</taxon>
        <taxon>Orobanchaceae</taxon>
        <taxon>Buchnereae</taxon>
        <taxon>Striga</taxon>
    </lineage>
</organism>
<feature type="coiled-coil region" evidence="1">
    <location>
        <begin position="12"/>
        <end position="39"/>
    </location>
</feature>
<keyword evidence="3" id="KW-1185">Reference proteome</keyword>
<proteinExistence type="predicted"/>
<dbReference type="AlphaFoldDB" id="A0A5A7RFS0"/>
<sequence>MAPIDPQLMEIIQALQDGQAQLQQSHAQLEQAINQVNTRLDATIRVVSARAFNRSIKRNMLLVDFEVLPKQHAGHPFVDPPDVPGLNLNPVCQVGDNPPHGLVPRNFQEWYEALAQLQRDLPISLSRLRAIFWFYNDARLFIAPNATALICDQGWFNVRRYLKK</sequence>
<protein>
    <submittedName>
        <fullName evidence="2">Low-specificity L-threonine aldolase</fullName>
    </submittedName>
</protein>
<dbReference type="Proteomes" id="UP000325081">
    <property type="component" value="Unassembled WGS sequence"/>
</dbReference>
<reference evidence="3" key="1">
    <citation type="journal article" date="2019" name="Curr. Biol.">
        <title>Genome Sequence of Striga asiatica Provides Insight into the Evolution of Plant Parasitism.</title>
        <authorList>
            <person name="Yoshida S."/>
            <person name="Kim S."/>
            <person name="Wafula E.K."/>
            <person name="Tanskanen J."/>
            <person name="Kim Y.M."/>
            <person name="Honaas L."/>
            <person name="Yang Z."/>
            <person name="Spallek T."/>
            <person name="Conn C.E."/>
            <person name="Ichihashi Y."/>
            <person name="Cheong K."/>
            <person name="Cui S."/>
            <person name="Der J.P."/>
            <person name="Gundlach H."/>
            <person name="Jiao Y."/>
            <person name="Hori C."/>
            <person name="Ishida J.K."/>
            <person name="Kasahara H."/>
            <person name="Kiba T."/>
            <person name="Kim M.S."/>
            <person name="Koo N."/>
            <person name="Laohavisit A."/>
            <person name="Lee Y.H."/>
            <person name="Lumba S."/>
            <person name="McCourt P."/>
            <person name="Mortimer J.C."/>
            <person name="Mutuku J.M."/>
            <person name="Nomura T."/>
            <person name="Sasaki-Sekimoto Y."/>
            <person name="Seto Y."/>
            <person name="Wang Y."/>
            <person name="Wakatake T."/>
            <person name="Sakakibara H."/>
            <person name="Demura T."/>
            <person name="Yamaguchi S."/>
            <person name="Yoneyama K."/>
            <person name="Manabe R.I."/>
            <person name="Nelson D.C."/>
            <person name="Schulman A.H."/>
            <person name="Timko M.P."/>
            <person name="dePamphilis C.W."/>
            <person name="Choi D."/>
            <person name="Shirasu K."/>
        </authorList>
    </citation>
    <scope>NUCLEOTIDE SEQUENCE [LARGE SCALE GENOMIC DNA]</scope>
    <source>
        <strain evidence="3">cv. UVA1</strain>
    </source>
</reference>
<dbReference type="EMBL" id="BKCP01012403">
    <property type="protein sequence ID" value="GER56032.1"/>
    <property type="molecule type" value="Genomic_DNA"/>
</dbReference>
<evidence type="ECO:0000256" key="1">
    <source>
        <dbReference type="SAM" id="Coils"/>
    </source>
</evidence>
<keyword evidence="1" id="KW-0175">Coiled coil</keyword>
<gene>
    <name evidence="2" type="ORF">STAS_33741</name>
</gene>
<accession>A0A5A7RFS0</accession>
<name>A0A5A7RFS0_STRAF</name>
<comment type="caution">
    <text evidence="2">The sequence shown here is derived from an EMBL/GenBank/DDBJ whole genome shotgun (WGS) entry which is preliminary data.</text>
</comment>
<evidence type="ECO:0000313" key="3">
    <source>
        <dbReference type="Proteomes" id="UP000325081"/>
    </source>
</evidence>
<evidence type="ECO:0000313" key="2">
    <source>
        <dbReference type="EMBL" id="GER56032.1"/>
    </source>
</evidence>